<accession>A0A8J3NT05</accession>
<dbReference type="GO" id="GO:0008170">
    <property type="term" value="F:N-methyltransferase activity"/>
    <property type="evidence" value="ECO:0007669"/>
    <property type="project" value="InterPro"/>
</dbReference>
<name>A0A8J3NT05_9ACTN</name>
<dbReference type="Proteomes" id="UP000619293">
    <property type="component" value="Unassembled WGS sequence"/>
</dbReference>
<gene>
    <name evidence="2" type="ORF">Cch02nite_49560</name>
</gene>
<dbReference type="PRINTS" id="PR00507">
    <property type="entry name" value="N12N6MTFRASE"/>
</dbReference>
<dbReference type="PANTHER" id="PTHR42998:SF1">
    <property type="entry name" value="TYPE I RESTRICTION ENZYME HINDI METHYLASE SUBUNIT"/>
    <property type="match status" value="1"/>
</dbReference>
<organism evidence="2 3">
    <name type="scientific">Catellatospora chokoriensis</name>
    <dbReference type="NCBI Taxonomy" id="310353"/>
    <lineage>
        <taxon>Bacteria</taxon>
        <taxon>Bacillati</taxon>
        <taxon>Actinomycetota</taxon>
        <taxon>Actinomycetes</taxon>
        <taxon>Micromonosporales</taxon>
        <taxon>Micromonosporaceae</taxon>
        <taxon>Catellatospora</taxon>
    </lineage>
</organism>
<dbReference type="SUPFAM" id="SSF53335">
    <property type="entry name" value="S-adenosyl-L-methionine-dependent methyltransferases"/>
    <property type="match status" value="1"/>
</dbReference>
<dbReference type="EMBL" id="BONG01000033">
    <property type="protein sequence ID" value="GIF91512.1"/>
    <property type="molecule type" value="Genomic_DNA"/>
</dbReference>
<protein>
    <submittedName>
        <fullName evidence="2">SAM-dependent methyltransferase</fullName>
    </submittedName>
</protein>
<dbReference type="InterPro" id="IPR029063">
    <property type="entry name" value="SAM-dependent_MTases_sf"/>
</dbReference>
<dbReference type="InterPro" id="IPR052916">
    <property type="entry name" value="Type-I_RE_MTase_Subunit"/>
</dbReference>
<dbReference type="PANTHER" id="PTHR42998">
    <property type="entry name" value="TYPE I RESTRICTION ENZYME HINDVIIP M PROTEIN-RELATED"/>
    <property type="match status" value="1"/>
</dbReference>
<sequence>MESTAEVTAGEIARLAGVGRAAVSNWRKRYADFPQAVGGTTASPTFRLVEVERWLTANDRMPVQSGVERLWAALQHSSTDPDREIPPLVRTLLGPQRDVGTAAKEHRAALAIADEIGREAALAGLVDRFVDLRGRRGSVATSPQVAGLIAELAAPAGKAVLDPACRSGALLAAAVADGAAMVAGQDPDLDNVAIAQARLHFATARVEVRQGSLQHDAYPDLQADVVISDPPTGGSWGYDELAADLRWEYSLPPRNEAELAWVQHALARLRPGGAAILLLPPGVAERAAGRRIRRELLRRGALRAVIALPSGVTAPYNTRLHLWLLRRPDNVARTRDVLMVDADGTWAEAVETIRAAVAAYEKGLPLSGDLAGRAAVVEAVSLSSEDVDLTPSRHVVSGQAMLSAEAVKQRREELVDLLGGLAEAVPVVVPSAESHRAGEISVGELAKAGLVSIHTEVDLQLRAGDVLVPAIGPRPRVSVAGRADEGRPLGPQTFLVRAEGGQVDPWFLAGFIGVEANLKRITSMGSIPRVDVRKAQVPRLPVDRQRLVGDMFRKIREFEDLLRLALSTGEEVTQMVAEGLASGTLGSEL</sequence>
<proteinExistence type="predicted"/>
<keyword evidence="3" id="KW-1185">Reference proteome</keyword>
<evidence type="ECO:0000259" key="1">
    <source>
        <dbReference type="Pfam" id="PF02384"/>
    </source>
</evidence>
<dbReference type="GO" id="GO:0003677">
    <property type="term" value="F:DNA binding"/>
    <property type="evidence" value="ECO:0007669"/>
    <property type="project" value="InterPro"/>
</dbReference>
<evidence type="ECO:0000313" key="3">
    <source>
        <dbReference type="Proteomes" id="UP000619293"/>
    </source>
</evidence>
<reference evidence="2 3" key="1">
    <citation type="submission" date="2021-01" db="EMBL/GenBank/DDBJ databases">
        <title>Whole genome shotgun sequence of Catellatospora chokoriensis NBRC 107358.</title>
        <authorList>
            <person name="Komaki H."/>
            <person name="Tamura T."/>
        </authorList>
    </citation>
    <scope>NUCLEOTIDE SEQUENCE [LARGE SCALE GENOMIC DNA]</scope>
    <source>
        <strain evidence="2 3">NBRC 107358</strain>
    </source>
</reference>
<dbReference type="RefSeq" id="WP_191841832.1">
    <property type="nucleotide sequence ID" value="NZ_BAAALB010000016.1"/>
</dbReference>
<feature type="domain" description="DNA methylase adenine-specific" evidence="1">
    <location>
        <begin position="127"/>
        <end position="349"/>
    </location>
</feature>
<comment type="caution">
    <text evidence="2">The sequence shown here is derived from an EMBL/GenBank/DDBJ whole genome shotgun (WGS) entry which is preliminary data.</text>
</comment>
<dbReference type="InterPro" id="IPR003356">
    <property type="entry name" value="DNA_methylase_A-5"/>
</dbReference>
<evidence type="ECO:0000313" key="2">
    <source>
        <dbReference type="EMBL" id="GIF91512.1"/>
    </source>
</evidence>
<dbReference type="Gene3D" id="3.40.50.150">
    <property type="entry name" value="Vaccinia Virus protein VP39"/>
    <property type="match status" value="1"/>
</dbReference>
<keyword evidence="2" id="KW-0489">Methyltransferase</keyword>
<dbReference type="GO" id="GO:0032259">
    <property type="term" value="P:methylation"/>
    <property type="evidence" value="ECO:0007669"/>
    <property type="project" value="UniProtKB-KW"/>
</dbReference>
<dbReference type="AlphaFoldDB" id="A0A8J3NT05"/>
<keyword evidence="2" id="KW-0808">Transferase</keyword>
<dbReference type="Pfam" id="PF02384">
    <property type="entry name" value="N6_Mtase"/>
    <property type="match status" value="1"/>
</dbReference>